<gene>
    <name evidence="2" type="ORF">DMO17_14500</name>
</gene>
<dbReference type="Proteomes" id="UP000248146">
    <property type="component" value="Unassembled WGS sequence"/>
</dbReference>
<accession>A0A2V4KRS2</accession>
<dbReference type="Pfam" id="PF06097">
    <property type="entry name" value="DUF945"/>
    <property type="match status" value="1"/>
</dbReference>
<sequence length="529" mass="56077">MKKTAGIAAGLILAVGALGTAGAWYTGNQLPTVLDESIKRANADLAKTLPALGLDASIELLALEQQFFSSTARYRLTFSGSLDGEAPQQFELLINDRIEHGPFPLSRLKAFQLMPVMATSNYALESSPALEKWFAAANGKSPLEGQASLGYDRSVAGNLRFNPVQVALDEDSQLDFSGLDIDFDSTAEAKAIDANGLMDSLRISTKLSESQNPLTIELKGLTLDSRTAKGSSEFYLGRNEVKLQTAQIHIGDGAPILLRDISQLDETSEADGKLAARSTYKIGMVSYQGHDIGGLDMVSSVKNLDAAALQSLLALYSDIIKSTGQLQQASLEAEDDLPQLSEAQKAQLMVDLEKLLAANPGIALEKLAFKTANGESSLSLALDFAKPESFELPPPELAKQLITQLDAKVAVSKAMMSDVIGLQATFAGETDKEAVAQQASMMTEMASGMALSTELAKLEGDNIVTSLHYADDKVDFNGKQMSVEEFVAMAFASGAGLGMGGGAMGEEDPAMQGLQLEEEGSAEAESSVQ</sequence>
<dbReference type="AlphaFoldDB" id="A0A2V4KRS2"/>
<feature type="region of interest" description="Disordered" evidence="1">
    <location>
        <begin position="501"/>
        <end position="529"/>
    </location>
</feature>
<dbReference type="OrthoDB" id="5444681at2"/>
<reference evidence="2 3" key="1">
    <citation type="submission" date="2018-06" db="EMBL/GenBank/DDBJ databases">
        <title>Pseudomonas diversity within urban Lake Michigan freshwaters.</title>
        <authorList>
            <person name="Batrich M."/>
            <person name="Hatzopoulos T."/>
            <person name="Putonti C."/>
        </authorList>
    </citation>
    <scope>NUCLEOTIDE SEQUENCE [LARGE SCALE GENOMIC DNA]</scope>
    <source>
        <strain evidence="2 3">MB-090714</strain>
    </source>
</reference>
<dbReference type="InterPro" id="IPR010352">
    <property type="entry name" value="DUF945"/>
</dbReference>
<dbReference type="RefSeq" id="WP_110683203.1">
    <property type="nucleotide sequence ID" value="NZ_QJRX01000007.1"/>
</dbReference>
<comment type="caution">
    <text evidence="2">The sequence shown here is derived from an EMBL/GenBank/DDBJ whole genome shotgun (WGS) entry which is preliminary data.</text>
</comment>
<evidence type="ECO:0000313" key="3">
    <source>
        <dbReference type="Proteomes" id="UP000248146"/>
    </source>
</evidence>
<organism evidence="2 3">
    <name type="scientific">Aquipseudomonas alcaligenes</name>
    <name type="common">Pseudomonas alcaligenes</name>
    <dbReference type="NCBI Taxonomy" id="43263"/>
    <lineage>
        <taxon>Bacteria</taxon>
        <taxon>Pseudomonadati</taxon>
        <taxon>Pseudomonadota</taxon>
        <taxon>Gammaproteobacteria</taxon>
        <taxon>Pseudomonadales</taxon>
        <taxon>Pseudomonadaceae</taxon>
        <taxon>Aquipseudomonas</taxon>
    </lineage>
</organism>
<name>A0A2V4KRS2_AQUAC</name>
<dbReference type="EMBL" id="QJRX01000007">
    <property type="protein sequence ID" value="PYC22668.1"/>
    <property type="molecule type" value="Genomic_DNA"/>
</dbReference>
<proteinExistence type="predicted"/>
<evidence type="ECO:0000256" key="1">
    <source>
        <dbReference type="SAM" id="MobiDB-lite"/>
    </source>
</evidence>
<evidence type="ECO:0000313" key="2">
    <source>
        <dbReference type="EMBL" id="PYC22668.1"/>
    </source>
</evidence>
<protein>
    <submittedName>
        <fullName evidence="2">DUF945 domain-containing protein</fullName>
    </submittedName>
</protein>